<dbReference type="Proteomes" id="UP000287651">
    <property type="component" value="Unassembled WGS sequence"/>
</dbReference>
<dbReference type="EMBL" id="AMZH03006425">
    <property type="protein sequence ID" value="RRT63870.1"/>
    <property type="molecule type" value="Genomic_DNA"/>
</dbReference>
<comment type="caution">
    <text evidence="2">The sequence shown here is derived from an EMBL/GenBank/DDBJ whole genome shotgun (WGS) entry which is preliminary data.</text>
</comment>
<accession>A0A426ZIT0</accession>
<protein>
    <submittedName>
        <fullName evidence="2">Uncharacterized protein</fullName>
    </submittedName>
</protein>
<evidence type="ECO:0000256" key="1">
    <source>
        <dbReference type="SAM" id="MobiDB-lite"/>
    </source>
</evidence>
<gene>
    <name evidence="2" type="ORF">B296_00042344</name>
</gene>
<feature type="region of interest" description="Disordered" evidence="1">
    <location>
        <begin position="55"/>
        <end position="87"/>
    </location>
</feature>
<feature type="compositionally biased region" description="Low complexity" evidence="1">
    <location>
        <begin position="68"/>
        <end position="77"/>
    </location>
</feature>
<proteinExistence type="predicted"/>
<name>A0A426ZIT0_ENSVE</name>
<evidence type="ECO:0000313" key="3">
    <source>
        <dbReference type="Proteomes" id="UP000287651"/>
    </source>
</evidence>
<organism evidence="2 3">
    <name type="scientific">Ensete ventricosum</name>
    <name type="common">Abyssinian banana</name>
    <name type="synonym">Musa ensete</name>
    <dbReference type="NCBI Taxonomy" id="4639"/>
    <lineage>
        <taxon>Eukaryota</taxon>
        <taxon>Viridiplantae</taxon>
        <taxon>Streptophyta</taxon>
        <taxon>Embryophyta</taxon>
        <taxon>Tracheophyta</taxon>
        <taxon>Spermatophyta</taxon>
        <taxon>Magnoliopsida</taxon>
        <taxon>Liliopsida</taxon>
        <taxon>Zingiberales</taxon>
        <taxon>Musaceae</taxon>
        <taxon>Ensete</taxon>
    </lineage>
</organism>
<reference evidence="2 3" key="1">
    <citation type="journal article" date="2014" name="Agronomy (Basel)">
        <title>A Draft Genome Sequence for Ensete ventricosum, the Drought-Tolerant Tree Against Hunger.</title>
        <authorList>
            <person name="Harrison J."/>
            <person name="Moore K.A."/>
            <person name="Paszkiewicz K."/>
            <person name="Jones T."/>
            <person name="Grant M."/>
            <person name="Ambacheew D."/>
            <person name="Muzemil S."/>
            <person name="Studholme D.J."/>
        </authorList>
    </citation>
    <scope>NUCLEOTIDE SEQUENCE [LARGE SCALE GENOMIC DNA]</scope>
</reference>
<evidence type="ECO:0000313" key="2">
    <source>
        <dbReference type="EMBL" id="RRT63870.1"/>
    </source>
</evidence>
<dbReference type="AlphaFoldDB" id="A0A426ZIT0"/>
<sequence length="168" mass="19099">MGHPDMSKPRSAIPDGYHSLSGGTTDWGCFRPVAARNRSIMVDFDYPRLLSSGISRERRKGRKNQEIRSSSPSTIPIHHSRGEEASTRLHRENKLQRLRLPTRDSHRDFVGTFLLPAQASRGEDVSSLRLGRRNEVTSIIIIIIIIIYRAIRQSIPLGMLVLYRIELS</sequence>